<protein>
    <submittedName>
        <fullName evidence="1">Uncharacterized protein</fullName>
    </submittedName>
</protein>
<accession>A0A7S1ZIT9</accession>
<proteinExistence type="predicted"/>
<gene>
    <name evidence="1" type="ORF">DBRI1063_LOCUS16098</name>
</gene>
<dbReference type="EMBL" id="HBGN01025150">
    <property type="protein sequence ID" value="CAD9340089.1"/>
    <property type="molecule type" value="Transcribed_RNA"/>
</dbReference>
<name>A0A7S1ZIT9_9STRA</name>
<dbReference type="AlphaFoldDB" id="A0A7S1ZIT9"/>
<reference evidence="1" key="1">
    <citation type="submission" date="2021-01" db="EMBL/GenBank/DDBJ databases">
        <authorList>
            <person name="Corre E."/>
            <person name="Pelletier E."/>
            <person name="Niang G."/>
            <person name="Scheremetjew M."/>
            <person name="Finn R."/>
            <person name="Kale V."/>
            <person name="Holt S."/>
            <person name="Cochrane G."/>
            <person name="Meng A."/>
            <person name="Brown T."/>
            <person name="Cohen L."/>
        </authorList>
    </citation>
    <scope>NUCLEOTIDE SEQUENCE</scope>
    <source>
        <strain evidence="1">Pop2</strain>
    </source>
</reference>
<evidence type="ECO:0000313" key="1">
    <source>
        <dbReference type="EMBL" id="CAD9340089.1"/>
    </source>
</evidence>
<organism evidence="1">
    <name type="scientific">Ditylum brightwellii</name>
    <dbReference type="NCBI Taxonomy" id="49249"/>
    <lineage>
        <taxon>Eukaryota</taxon>
        <taxon>Sar</taxon>
        <taxon>Stramenopiles</taxon>
        <taxon>Ochrophyta</taxon>
        <taxon>Bacillariophyta</taxon>
        <taxon>Mediophyceae</taxon>
        <taxon>Lithodesmiophycidae</taxon>
        <taxon>Lithodesmiales</taxon>
        <taxon>Lithodesmiaceae</taxon>
        <taxon>Ditylum</taxon>
    </lineage>
</organism>
<sequence length="88" mass="9576">MPSGGTYRDSMGIYRPSTIDRNVKAKAVVVNDDNRNDSTTTTAPSSESLGAAGTRILSLWLSAPSDEWQKPVMGIKLNQIWSSVKYGK</sequence>